<dbReference type="AlphaFoldDB" id="A0ABD0Y983"/>
<proteinExistence type="inferred from homology"/>
<keyword evidence="11" id="KW-1185">Reference proteome</keyword>
<reference evidence="10 11" key="1">
    <citation type="submission" date="2024-07" db="EMBL/GenBank/DDBJ databases">
        <title>Chromosome-level genome assembly of the water stick insect Ranatra chinensis (Heteroptera: Nepidae).</title>
        <authorList>
            <person name="Liu X."/>
        </authorList>
    </citation>
    <scope>NUCLEOTIDE SEQUENCE [LARGE SCALE GENOMIC DNA]</scope>
    <source>
        <strain evidence="10">Cailab_2021Rc</strain>
        <tissue evidence="10">Muscle</tissue>
    </source>
</reference>
<evidence type="ECO:0000256" key="4">
    <source>
        <dbReference type="ARBA" id="ARBA00022448"/>
    </source>
</evidence>
<gene>
    <name evidence="10" type="ORF">AAG570_001680</name>
</gene>
<evidence type="ECO:0000256" key="2">
    <source>
        <dbReference type="ARBA" id="ARBA00009215"/>
    </source>
</evidence>
<dbReference type="GO" id="GO:0000139">
    <property type="term" value="C:Golgi membrane"/>
    <property type="evidence" value="ECO:0007669"/>
    <property type="project" value="UniProtKB-SubCell"/>
</dbReference>
<evidence type="ECO:0000256" key="6">
    <source>
        <dbReference type="ARBA" id="ARBA00023034"/>
    </source>
</evidence>
<feature type="domain" description="COG4 transport protein middle alpha-helical bundle" evidence="9">
    <location>
        <begin position="138"/>
        <end position="438"/>
    </location>
</feature>
<dbReference type="PANTHER" id="PTHR24016:SF0">
    <property type="entry name" value="CONSERVED OLIGOMERIC GOLGI COMPLEX SUBUNIT 4"/>
    <property type="match status" value="1"/>
</dbReference>
<dbReference type="Pfam" id="PF08318">
    <property type="entry name" value="COG4_m"/>
    <property type="match status" value="1"/>
</dbReference>
<comment type="subcellular location">
    <subcellularLocation>
        <location evidence="1">Golgi apparatus membrane</location>
        <topology evidence="1">Peripheral membrane protein</topology>
    </subcellularLocation>
</comment>
<dbReference type="SMART" id="SM00762">
    <property type="entry name" value="Cog4"/>
    <property type="match status" value="1"/>
</dbReference>
<keyword evidence="7" id="KW-0472">Membrane</keyword>
<name>A0ABD0Y983_9HEMI</name>
<dbReference type="EMBL" id="JBFDAA010000011">
    <property type="protein sequence ID" value="KAL1123910.1"/>
    <property type="molecule type" value="Genomic_DNA"/>
</dbReference>
<evidence type="ECO:0000256" key="3">
    <source>
        <dbReference type="ARBA" id="ARBA00020975"/>
    </source>
</evidence>
<organism evidence="10 11">
    <name type="scientific">Ranatra chinensis</name>
    <dbReference type="NCBI Taxonomy" id="642074"/>
    <lineage>
        <taxon>Eukaryota</taxon>
        <taxon>Metazoa</taxon>
        <taxon>Ecdysozoa</taxon>
        <taxon>Arthropoda</taxon>
        <taxon>Hexapoda</taxon>
        <taxon>Insecta</taxon>
        <taxon>Pterygota</taxon>
        <taxon>Neoptera</taxon>
        <taxon>Paraneoptera</taxon>
        <taxon>Hemiptera</taxon>
        <taxon>Heteroptera</taxon>
        <taxon>Panheteroptera</taxon>
        <taxon>Nepomorpha</taxon>
        <taxon>Nepidae</taxon>
        <taxon>Ranatrinae</taxon>
        <taxon>Ranatra</taxon>
    </lineage>
</organism>
<evidence type="ECO:0000256" key="8">
    <source>
        <dbReference type="ARBA" id="ARBA00031340"/>
    </source>
</evidence>
<evidence type="ECO:0000256" key="5">
    <source>
        <dbReference type="ARBA" id="ARBA00022927"/>
    </source>
</evidence>
<dbReference type="InterPro" id="IPR048682">
    <property type="entry name" value="COG4"/>
</dbReference>
<dbReference type="Gene3D" id="1.10.287.1060">
    <property type="entry name" value="ESAT-6-like"/>
    <property type="match status" value="1"/>
</dbReference>
<evidence type="ECO:0000259" key="9">
    <source>
        <dbReference type="SMART" id="SM00762"/>
    </source>
</evidence>
<keyword evidence="5" id="KW-0653">Protein transport</keyword>
<evidence type="ECO:0000313" key="10">
    <source>
        <dbReference type="EMBL" id="KAL1123910.1"/>
    </source>
</evidence>
<evidence type="ECO:0000256" key="7">
    <source>
        <dbReference type="ARBA" id="ARBA00023136"/>
    </source>
</evidence>
<evidence type="ECO:0000313" key="11">
    <source>
        <dbReference type="Proteomes" id="UP001558652"/>
    </source>
</evidence>
<dbReference type="GO" id="GO:0015031">
    <property type="term" value="P:protein transport"/>
    <property type="evidence" value="ECO:0007669"/>
    <property type="project" value="UniProtKB-KW"/>
</dbReference>
<dbReference type="PANTHER" id="PTHR24016">
    <property type="entry name" value="CONSERVED OLIGOMERIC GOLGI COMPLEX SUBUNIT 4"/>
    <property type="match status" value="1"/>
</dbReference>
<accession>A0ABD0Y983</accession>
<dbReference type="Proteomes" id="UP001558652">
    <property type="component" value="Unassembled WGS sequence"/>
</dbReference>
<comment type="similarity">
    <text evidence="2">Belongs to the COG4 family.</text>
</comment>
<dbReference type="Pfam" id="PF20662">
    <property type="entry name" value="COG4_C"/>
    <property type="match status" value="1"/>
</dbReference>
<dbReference type="InterPro" id="IPR013167">
    <property type="entry name" value="COG4_M"/>
</dbReference>
<keyword evidence="4" id="KW-0813">Transport</keyword>
<evidence type="ECO:0000256" key="1">
    <source>
        <dbReference type="ARBA" id="ARBA00004395"/>
    </source>
</evidence>
<dbReference type="InterPro" id="IPR048680">
    <property type="entry name" value="COG4_N"/>
</dbReference>
<protein>
    <recommendedName>
        <fullName evidence="3">Conserved oligomeric Golgi complex subunit 4</fullName>
    </recommendedName>
    <alternativeName>
        <fullName evidence="8">Component of oligomeric Golgi complex 4</fullName>
    </alternativeName>
</protein>
<dbReference type="Gene3D" id="1.20.58.1970">
    <property type="match status" value="1"/>
</dbReference>
<sequence>QDEVTKELDALLSRKCQLEAKIRNIAKVLPNIEIIHSDSKQLAEMISFTSILAENVSAKVRKLDTARSRVSECQQRVHDLLDLQLCCGGVQSSLRAEDFEKAAAHVHRYLNMDQHLLEKTADDMHQDCTSVSNSLSLLKEAAGRLRDIITKKFNEAVHSDDTPSVERFFKLFPLIGMHDFGLDSFSTFLAKKVEASSKKNLRLALETSVSDKRSGVIFSDTMTQLFEDIARVLEVHQPIVETYYGPGRLLRLVVQLQEECDRRVKVVLGEMWRRRNLDRLSAAIKSSLSQPGLDPKDLDQLLIEITAIHSRYNLYRRFIRKKVYVITDDTKRDSCLAELESLLKSCELCRRMEDLIGEYLLLEHYYMEESVRKAIVMDTVQSGSPLVSSMVDDVFFIVRKCIRRANSTGSIDGVCAVINNSCGVLETQLCSALNQSMRHGFPTGYLDLTQAYNVMIQGRLHTASSDTESAKNTFIAHLNDTEVGSEYVGTLVTGLAEEVLCSSEVERCKLESCLSGLGGVSAAMAAAQELGLHQLRNSAVKPRIAPWVDSFLTLSHFLTEEEFSSYEANEPFIRSLIGNLDTLLSEFKSTLMPINYDNLVAIVATEVSSQMEKVILKTEFNRLGGLVLDKEVRSLTSYLSNATSWSVRDKFARLTQIATVLNLERVAEIADYWGTSPRPWRLTPQDVKKVLKLR</sequence>
<keyword evidence="6" id="KW-0333">Golgi apparatus</keyword>
<feature type="non-terminal residue" evidence="10">
    <location>
        <position position="1"/>
    </location>
</feature>
<dbReference type="Pfam" id="PF20663">
    <property type="entry name" value="COG4_N"/>
    <property type="match status" value="1"/>
</dbReference>
<comment type="caution">
    <text evidence="10">The sequence shown here is derived from an EMBL/GenBank/DDBJ whole genome shotgun (WGS) entry which is preliminary data.</text>
</comment>
<dbReference type="InterPro" id="IPR048684">
    <property type="entry name" value="COG4_C"/>
</dbReference>